<dbReference type="InterPro" id="IPR036866">
    <property type="entry name" value="RibonucZ/Hydroxyglut_hydro"/>
</dbReference>
<evidence type="ECO:0000313" key="1">
    <source>
        <dbReference type="EMBL" id="KHQ54636.1"/>
    </source>
</evidence>
<accession>A0A0B3SD46</accession>
<proteinExistence type="predicted"/>
<gene>
    <name evidence="1" type="ORF">OA50_00470</name>
</gene>
<dbReference type="Proteomes" id="UP000030960">
    <property type="component" value="Unassembled WGS sequence"/>
</dbReference>
<sequence length="140" mass="15956">MCAPMSKRPAPDDPFRQIGNHRLRRVLESVWKIDVDFFFRDTRPEAWEPHLEWLRDGIDPDAWTLRMPIQGFLVETPTQNILVDTCVGAHKHLPQRPEWNDQDHDTFLAALASRGLGPEDIDMVLCTPSGSPISSSISAR</sequence>
<dbReference type="STRING" id="561184.SAMN05216376_107277"/>
<dbReference type="SUPFAM" id="SSF56281">
    <property type="entry name" value="Metallo-hydrolase/oxidoreductase"/>
    <property type="match status" value="1"/>
</dbReference>
<protein>
    <submittedName>
        <fullName evidence="1">Beta-lactamase-like protein</fullName>
    </submittedName>
</protein>
<comment type="caution">
    <text evidence="1">The sequence shown here is derived from an EMBL/GenBank/DDBJ whole genome shotgun (WGS) entry which is preliminary data.</text>
</comment>
<keyword evidence="2" id="KW-1185">Reference proteome</keyword>
<evidence type="ECO:0000313" key="2">
    <source>
        <dbReference type="Proteomes" id="UP000030960"/>
    </source>
</evidence>
<organism evidence="1 2">
    <name type="scientific">Mameliella alba</name>
    <dbReference type="NCBI Taxonomy" id="561184"/>
    <lineage>
        <taxon>Bacteria</taxon>
        <taxon>Pseudomonadati</taxon>
        <taxon>Pseudomonadota</taxon>
        <taxon>Alphaproteobacteria</taxon>
        <taxon>Rhodobacterales</taxon>
        <taxon>Roseobacteraceae</taxon>
        <taxon>Mameliella</taxon>
    </lineage>
</organism>
<dbReference type="AlphaFoldDB" id="A0A0B3SD46"/>
<reference evidence="1 2" key="1">
    <citation type="submission" date="2014-10" db="EMBL/GenBank/DDBJ databases">
        <title>Genome sequence of Ponticoccus sp. strain UMTAT08 isolated from clonal culture of toxic dinoflagellate Alexandrium tamiyavanichii.</title>
        <authorList>
            <person name="Gan H.Y."/>
            <person name="Muhd D.-D."/>
            <person name="Mohd Noor M.E."/>
            <person name="Yeong Y.S."/>
            <person name="Usup G."/>
        </authorList>
    </citation>
    <scope>NUCLEOTIDE SEQUENCE [LARGE SCALE GENOMIC DNA]</scope>
    <source>
        <strain evidence="1 2">UMTAT08</strain>
    </source>
</reference>
<dbReference type="Gene3D" id="3.60.15.10">
    <property type="entry name" value="Ribonuclease Z/Hydroxyacylglutathione hydrolase-like"/>
    <property type="match status" value="1"/>
</dbReference>
<name>A0A0B3SD46_9RHOB</name>
<dbReference type="EMBL" id="JSUQ01000002">
    <property type="protein sequence ID" value="KHQ54636.1"/>
    <property type="molecule type" value="Genomic_DNA"/>
</dbReference>